<evidence type="ECO:0000256" key="3">
    <source>
        <dbReference type="ARBA" id="ARBA00022840"/>
    </source>
</evidence>
<comment type="caution">
    <text evidence="6">The sequence shown here is derived from an EMBL/GenBank/DDBJ whole genome shotgun (WGS) entry which is preliminary data.</text>
</comment>
<sequence>MAGHVVMVESPRTGAGQDAARLLASWGYRTTVLVDRVAKLDGFLLDDYAAIGTALVEADTSDPDAVVAAARHVAGGDLVGLTSVYEYFTWTAARAAEQLGLPGPASDAVAACRSKGSMRAAVARTAPHLNPRHAVVADADAAVAAAQRIGLPVVLKPVDLTGSVLVRRCDDFATVRRVAERIRGTATYLGVRLAQHVVVEEYLDGPEYSVETFAGRAVGVTSKSSGPLPYFVELAHRFPAPLDEAAERRVRSTAEDALAAVGLTWGPAHVEVKLAADGGPPRLVEVNARVGGDRVPELVRLATGIDLTALHMAAAVGLPAPKPTAARAPAAAVRFVEMPDKGRLEGVSGVAEAAAAPNVHEVHVKNVVGDVCFSHGSNRDRVAHVIATGRDADDALRHAERAAAALEFRWADVAGELEYV</sequence>
<keyword evidence="6" id="KW-0808">Transferase</keyword>
<evidence type="ECO:0000256" key="4">
    <source>
        <dbReference type="PROSITE-ProRule" id="PRU00409"/>
    </source>
</evidence>
<evidence type="ECO:0000259" key="5">
    <source>
        <dbReference type="PROSITE" id="PS50975"/>
    </source>
</evidence>
<keyword evidence="2 4" id="KW-0547">Nucleotide-binding</keyword>
<keyword evidence="6" id="KW-0456">Lyase</keyword>
<accession>A0ABU0GH18</accession>
<dbReference type="EC" id="4.3.2.1" evidence="6"/>
<dbReference type="Pfam" id="PF13535">
    <property type="entry name" value="ATP-grasp_4"/>
    <property type="match status" value="1"/>
</dbReference>
<dbReference type="Proteomes" id="UP001240250">
    <property type="component" value="Unassembled WGS sequence"/>
</dbReference>
<protein>
    <submittedName>
        <fullName evidence="6">Cysteine synthase A/argininosuccinate lyase</fullName>
        <ecNumber evidence="6">2.5.1.47</ecNumber>
        <ecNumber evidence="6">4.3.2.1</ecNumber>
    </submittedName>
</protein>
<organism evidence="6 7">
    <name type="scientific">Cellulomonas iranensis</name>
    <dbReference type="NCBI Taxonomy" id="76862"/>
    <lineage>
        <taxon>Bacteria</taxon>
        <taxon>Bacillati</taxon>
        <taxon>Actinomycetota</taxon>
        <taxon>Actinomycetes</taxon>
        <taxon>Micrococcales</taxon>
        <taxon>Cellulomonadaceae</taxon>
        <taxon>Cellulomonas</taxon>
    </lineage>
</organism>
<dbReference type="Gene3D" id="3.30.470.20">
    <property type="entry name" value="ATP-grasp fold, B domain"/>
    <property type="match status" value="1"/>
</dbReference>
<evidence type="ECO:0000313" key="7">
    <source>
        <dbReference type="Proteomes" id="UP001240250"/>
    </source>
</evidence>
<dbReference type="InterPro" id="IPR040570">
    <property type="entry name" value="LAL_C2"/>
</dbReference>
<keyword evidence="1" id="KW-0436">Ligase</keyword>
<keyword evidence="7" id="KW-1185">Reference proteome</keyword>
<dbReference type="EC" id="2.5.1.47" evidence="6"/>
<dbReference type="PROSITE" id="PS50975">
    <property type="entry name" value="ATP_GRASP"/>
    <property type="match status" value="1"/>
</dbReference>
<proteinExistence type="predicted"/>
<dbReference type="PANTHER" id="PTHR43585">
    <property type="entry name" value="FUMIPYRROLE BIOSYNTHESIS PROTEIN C"/>
    <property type="match status" value="1"/>
</dbReference>
<evidence type="ECO:0000313" key="6">
    <source>
        <dbReference type="EMBL" id="MDQ0424651.1"/>
    </source>
</evidence>
<dbReference type="GO" id="GO:0004056">
    <property type="term" value="F:argininosuccinate lyase activity"/>
    <property type="evidence" value="ECO:0007669"/>
    <property type="project" value="UniProtKB-EC"/>
</dbReference>
<keyword evidence="3 4" id="KW-0067">ATP-binding</keyword>
<gene>
    <name evidence="6" type="ORF">JO380_001032</name>
</gene>
<reference evidence="6 7" key="1">
    <citation type="submission" date="2023-07" db="EMBL/GenBank/DDBJ databases">
        <title>Sequencing the genomes of 1000 actinobacteria strains.</title>
        <authorList>
            <person name="Klenk H.-P."/>
        </authorList>
    </citation>
    <scope>NUCLEOTIDE SEQUENCE [LARGE SCALE GENOMIC DNA]</scope>
    <source>
        <strain evidence="6 7">DSM 14785</strain>
    </source>
</reference>
<feature type="domain" description="ATP-grasp" evidence="5">
    <location>
        <begin position="120"/>
        <end position="316"/>
    </location>
</feature>
<dbReference type="EMBL" id="JAUSVM010000001">
    <property type="protein sequence ID" value="MDQ0424651.1"/>
    <property type="molecule type" value="Genomic_DNA"/>
</dbReference>
<evidence type="ECO:0000256" key="2">
    <source>
        <dbReference type="ARBA" id="ARBA00022741"/>
    </source>
</evidence>
<dbReference type="GO" id="GO:0004124">
    <property type="term" value="F:cysteine synthase activity"/>
    <property type="evidence" value="ECO:0007669"/>
    <property type="project" value="UniProtKB-EC"/>
</dbReference>
<name>A0ABU0GH18_9CELL</name>
<dbReference type="PANTHER" id="PTHR43585:SF2">
    <property type="entry name" value="ATP-GRASP ENZYME FSQD"/>
    <property type="match status" value="1"/>
</dbReference>
<evidence type="ECO:0000256" key="1">
    <source>
        <dbReference type="ARBA" id="ARBA00022598"/>
    </source>
</evidence>
<dbReference type="InterPro" id="IPR052032">
    <property type="entry name" value="ATP-dep_AA_Ligase"/>
</dbReference>
<dbReference type="SUPFAM" id="SSF56059">
    <property type="entry name" value="Glutathione synthetase ATP-binding domain-like"/>
    <property type="match status" value="1"/>
</dbReference>
<dbReference type="InterPro" id="IPR011761">
    <property type="entry name" value="ATP-grasp"/>
</dbReference>
<dbReference type="Pfam" id="PF18603">
    <property type="entry name" value="LAL_C2"/>
    <property type="match status" value="1"/>
</dbReference>